<keyword evidence="2" id="KW-1185">Reference proteome</keyword>
<organism evidence="1 2">
    <name type="scientific">Parelaphostrongylus tenuis</name>
    <name type="common">Meningeal worm</name>
    <dbReference type="NCBI Taxonomy" id="148309"/>
    <lineage>
        <taxon>Eukaryota</taxon>
        <taxon>Metazoa</taxon>
        <taxon>Ecdysozoa</taxon>
        <taxon>Nematoda</taxon>
        <taxon>Chromadorea</taxon>
        <taxon>Rhabditida</taxon>
        <taxon>Rhabditina</taxon>
        <taxon>Rhabditomorpha</taxon>
        <taxon>Strongyloidea</taxon>
        <taxon>Metastrongylidae</taxon>
        <taxon>Parelaphostrongylus</taxon>
    </lineage>
</organism>
<dbReference type="AlphaFoldDB" id="A0AAD5WEZ3"/>
<reference evidence="1" key="1">
    <citation type="submission" date="2021-06" db="EMBL/GenBank/DDBJ databases">
        <title>Parelaphostrongylus tenuis whole genome reference sequence.</title>
        <authorList>
            <person name="Garwood T.J."/>
            <person name="Larsen P.A."/>
            <person name="Fountain-Jones N.M."/>
            <person name="Garbe J.R."/>
            <person name="Macchietto M.G."/>
            <person name="Kania S.A."/>
            <person name="Gerhold R.W."/>
            <person name="Richards J.E."/>
            <person name="Wolf T.M."/>
        </authorList>
    </citation>
    <scope>NUCLEOTIDE SEQUENCE</scope>
    <source>
        <strain evidence="1">MNPRO001-30</strain>
        <tissue evidence="1">Meninges</tissue>
    </source>
</reference>
<accession>A0AAD5WEZ3</accession>
<dbReference type="EMBL" id="JAHQIW010005982">
    <property type="protein sequence ID" value="KAJ1367672.1"/>
    <property type="molecule type" value="Genomic_DNA"/>
</dbReference>
<dbReference type="Proteomes" id="UP001196413">
    <property type="component" value="Unassembled WGS sequence"/>
</dbReference>
<name>A0AAD5WEZ3_PARTN</name>
<protein>
    <submittedName>
        <fullName evidence="1">Uncharacterized protein</fullName>
    </submittedName>
</protein>
<sequence length="61" mass="7074">MREYESERDKLKQHLGIEWIPNGLNESAYSDDKFISNSYDLNCNFGDVKKFRSKSIGINGD</sequence>
<comment type="caution">
    <text evidence="1">The sequence shown here is derived from an EMBL/GenBank/DDBJ whole genome shotgun (WGS) entry which is preliminary data.</text>
</comment>
<gene>
    <name evidence="1" type="ORF">KIN20_028629</name>
</gene>
<proteinExistence type="predicted"/>
<evidence type="ECO:0000313" key="2">
    <source>
        <dbReference type="Proteomes" id="UP001196413"/>
    </source>
</evidence>
<evidence type="ECO:0000313" key="1">
    <source>
        <dbReference type="EMBL" id="KAJ1367672.1"/>
    </source>
</evidence>